<organism evidence="4 5">
    <name type="scientific">Sphingobacterium litopenaei</name>
    <dbReference type="NCBI Taxonomy" id="2763500"/>
    <lineage>
        <taxon>Bacteria</taxon>
        <taxon>Pseudomonadati</taxon>
        <taxon>Bacteroidota</taxon>
        <taxon>Sphingobacteriia</taxon>
        <taxon>Sphingobacteriales</taxon>
        <taxon>Sphingobacteriaceae</taxon>
        <taxon>Sphingobacterium</taxon>
    </lineage>
</organism>
<reference evidence="4 5" key="1">
    <citation type="submission" date="2020-08" db="EMBL/GenBank/DDBJ databases">
        <title>Sphingobacterium sp. DN04309 isolated from aquaculture water.</title>
        <authorList>
            <person name="Zhang M."/>
        </authorList>
    </citation>
    <scope>NUCLEOTIDE SEQUENCE [LARGE SCALE GENOMIC DNA]</scope>
    <source>
        <strain evidence="4 5">DN04309</strain>
    </source>
</reference>
<keyword evidence="1" id="KW-0479">Metal-binding</keyword>
<dbReference type="Pfam" id="PF00149">
    <property type="entry name" value="Metallophos"/>
    <property type="match status" value="1"/>
</dbReference>
<dbReference type="EMBL" id="JACOIJ010000053">
    <property type="protein sequence ID" value="MBD1431044.1"/>
    <property type="molecule type" value="Genomic_DNA"/>
</dbReference>
<dbReference type="InterPro" id="IPR051158">
    <property type="entry name" value="Metallophosphoesterase_sf"/>
</dbReference>
<feature type="domain" description="Calcineurin-like phosphoesterase" evidence="3">
    <location>
        <begin position="34"/>
        <end position="201"/>
    </location>
</feature>
<dbReference type="PANTHER" id="PTHR31302:SF31">
    <property type="entry name" value="PHOSPHODIESTERASE YAEI"/>
    <property type="match status" value="1"/>
</dbReference>
<evidence type="ECO:0000256" key="2">
    <source>
        <dbReference type="ARBA" id="ARBA00022801"/>
    </source>
</evidence>
<comment type="caution">
    <text evidence="4">The sequence shown here is derived from an EMBL/GenBank/DDBJ whole genome shotgun (WGS) entry which is preliminary data.</text>
</comment>
<dbReference type="PANTHER" id="PTHR31302">
    <property type="entry name" value="TRANSMEMBRANE PROTEIN WITH METALLOPHOSPHOESTERASE DOMAIN-RELATED"/>
    <property type="match status" value="1"/>
</dbReference>
<dbReference type="Gene3D" id="3.60.21.10">
    <property type="match status" value="1"/>
</dbReference>
<accession>A0ABR7YIF7</accession>
<sequence>MGIYVWRIEPRWVEYNYLDMPIKNLPDSLQNKTLIQLSDIHIGETVNEDFIIKKFKEVNKLKPEIVVYTGDFISVVRKNEAPFDQLEEALKHAAKGKLATIAILGNHDYGILARNGPRADSLVTILESYGITVLRNDSLKVHGLNIIGIDDYWGRNFRPKKAMTKYHQDDANLILVHNPDVCDLDIWRGYDGWILSGHTHGGQFRLPFRKPPIIPVENKNYDSGLKHLADGRTLYINKGLGHSIRVRFNVRPEIAAFKLMKKGRNKISTLI</sequence>
<proteinExistence type="predicted"/>
<evidence type="ECO:0000259" key="3">
    <source>
        <dbReference type="Pfam" id="PF00149"/>
    </source>
</evidence>
<dbReference type="SUPFAM" id="SSF56300">
    <property type="entry name" value="Metallo-dependent phosphatases"/>
    <property type="match status" value="1"/>
</dbReference>
<evidence type="ECO:0000313" key="5">
    <source>
        <dbReference type="Proteomes" id="UP000651271"/>
    </source>
</evidence>
<evidence type="ECO:0000313" key="4">
    <source>
        <dbReference type="EMBL" id="MBD1431044.1"/>
    </source>
</evidence>
<dbReference type="InterPro" id="IPR004843">
    <property type="entry name" value="Calcineurin-like_PHP"/>
</dbReference>
<dbReference type="RefSeq" id="WP_190302994.1">
    <property type="nucleotide sequence ID" value="NZ_JACOIJ010000053.1"/>
</dbReference>
<name>A0ABR7YIF7_9SPHI</name>
<dbReference type="Proteomes" id="UP000651271">
    <property type="component" value="Unassembled WGS sequence"/>
</dbReference>
<protein>
    <submittedName>
        <fullName evidence="4">Metallophosphoesterase</fullName>
    </submittedName>
</protein>
<keyword evidence="5" id="KW-1185">Reference proteome</keyword>
<evidence type="ECO:0000256" key="1">
    <source>
        <dbReference type="ARBA" id="ARBA00022723"/>
    </source>
</evidence>
<dbReference type="InterPro" id="IPR029052">
    <property type="entry name" value="Metallo-depent_PP-like"/>
</dbReference>
<keyword evidence="2" id="KW-0378">Hydrolase</keyword>
<gene>
    <name evidence="4" type="ORF">H8B04_16050</name>
</gene>